<dbReference type="Gene3D" id="2.10.260.10">
    <property type="match status" value="1"/>
</dbReference>
<keyword evidence="3" id="KW-1185">Reference proteome</keyword>
<gene>
    <name evidence="2" type="ORF">SAMN04488082_11191</name>
</gene>
<dbReference type="STRING" id="52560.SAMN04488082_11191"/>
<dbReference type="Proteomes" id="UP000198635">
    <property type="component" value="Unassembled WGS sequence"/>
</dbReference>
<dbReference type="SMART" id="SM00966">
    <property type="entry name" value="SpoVT_AbrB"/>
    <property type="match status" value="1"/>
</dbReference>
<dbReference type="OrthoDB" id="9795766at2"/>
<dbReference type="Pfam" id="PF04014">
    <property type="entry name" value="MazE_antitoxin"/>
    <property type="match status" value="1"/>
</dbReference>
<sequence length="79" mass="8673">MEAKTVKWGNSLALRIPNAIVKDCGLSENTLVDISFRKGEIVIKPVRKRYVLSELLAGITPENIHGEAGMDEPVGQELL</sequence>
<dbReference type="PANTHER" id="PTHR40516:SF1">
    <property type="entry name" value="ANTITOXIN CHPS-RELATED"/>
    <property type="match status" value="1"/>
</dbReference>
<protein>
    <submittedName>
        <fullName evidence="2">Antitoxin MazE</fullName>
    </submittedName>
</protein>
<accession>A0A1I3VXL7</accession>
<proteinExistence type="predicted"/>
<organism evidence="2 3">
    <name type="scientific">Desulfomicrobium apsheronum</name>
    <dbReference type="NCBI Taxonomy" id="52560"/>
    <lineage>
        <taxon>Bacteria</taxon>
        <taxon>Pseudomonadati</taxon>
        <taxon>Thermodesulfobacteriota</taxon>
        <taxon>Desulfovibrionia</taxon>
        <taxon>Desulfovibrionales</taxon>
        <taxon>Desulfomicrobiaceae</taxon>
        <taxon>Desulfomicrobium</taxon>
    </lineage>
</organism>
<name>A0A1I3VXL7_9BACT</name>
<dbReference type="RefSeq" id="WP_092375681.1">
    <property type="nucleotide sequence ID" value="NZ_FORX01000011.1"/>
</dbReference>
<feature type="domain" description="SpoVT-AbrB" evidence="1">
    <location>
        <begin position="6"/>
        <end position="51"/>
    </location>
</feature>
<evidence type="ECO:0000313" key="3">
    <source>
        <dbReference type="Proteomes" id="UP000198635"/>
    </source>
</evidence>
<dbReference type="EMBL" id="FORX01000011">
    <property type="protein sequence ID" value="SFJ99942.1"/>
    <property type="molecule type" value="Genomic_DNA"/>
</dbReference>
<dbReference type="GO" id="GO:0097351">
    <property type="term" value="F:toxin sequestering activity"/>
    <property type="evidence" value="ECO:0007669"/>
    <property type="project" value="InterPro"/>
</dbReference>
<reference evidence="3" key="1">
    <citation type="submission" date="2016-10" db="EMBL/GenBank/DDBJ databases">
        <authorList>
            <person name="Varghese N."/>
            <person name="Submissions S."/>
        </authorList>
    </citation>
    <scope>NUCLEOTIDE SEQUENCE [LARGE SCALE GENOMIC DNA]</scope>
    <source>
        <strain evidence="3">DSM 5918</strain>
    </source>
</reference>
<dbReference type="PANTHER" id="PTHR40516">
    <property type="entry name" value="ANTITOXIN CHPS-RELATED"/>
    <property type="match status" value="1"/>
</dbReference>
<evidence type="ECO:0000259" key="1">
    <source>
        <dbReference type="SMART" id="SM00966"/>
    </source>
</evidence>
<dbReference type="SUPFAM" id="SSF89447">
    <property type="entry name" value="AbrB/MazE/MraZ-like"/>
    <property type="match status" value="1"/>
</dbReference>
<evidence type="ECO:0000313" key="2">
    <source>
        <dbReference type="EMBL" id="SFJ99942.1"/>
    </source>
</evidence>
<dbReference type="AlphaFoldDB" id="A0A1I3VXL7"/>
<dbReference type="GO" id="GO:0003677">
    <property type="term" value="F:DNA binding"/>
    <property type="evidence" value="ECO:0007669"/>
    <property type="project" value="InterPro"/>
</dbReference>
<dbReference type="InterPro" id="IPR037914">
    <property type="entry name" value="SpoVT-AbrB_sf"/>
</dbReference>
<dbReference type="InterPro" id="IPR039052">
    <property type="entry name" value="Antitox_PemI-like"/>
</dbReference>
<dbReference type="InterPro" id="IPR007159">
    <property type="entry name" value="SpoVT-AbrB_dom"/>
</dbReference>